<name>A0A397VC85_9GLOM</name>
<reference evidence="1 2" key="1">
    <citation type="submission" date="2018-06" db="EMBL/GenBank/DDBJ databases">
        <title>Comparative genomics reveals the genomic features of Rhizophagus irregularis, R. cerebriforme, R. diaphanum and Gigaspora rosea, and their symbiotic lifestyle signature.</title>
        <authorList>
            <person name="Morin E."/>
            <person name="San Clemente H."/>
            <person name="Chen E.C.H."/>
            <person name="De La Providencia I."/>
            <person name="Hainaut M."/>
            <person name="Kuo A."/>
            <person name="Kohler A."/>
            <person name="Murat C."/>
            <person name="Tang N."/>
            <person name="Roy S."/>
            <person name="Loubradou J."/>
            <person name="Henrissat B."/>
            <person name="Grigoriev I.V."/>
            <person name="Corradi N."/>
            <person name="Roux C."/>
            <person name="Martin F.M."/>
        </authorList>
    </citation>
    <scope>NUCLEOTIDE SEQUENCE [LARGE SCALE GENOMIC DNA]</scope>
    <source>
        <strain evidence="1 2">DAOM 194757</strain>
    </source>
</reference>
<dbReference type="AlphaFoldDB" id="A0A397VC85"/>
<organism evidence="1 2">
    <name type="scientific">Gigaspora rosea</name>
    <dbReference type="NCBI Taxonomy" id="44941"/>
    <lineage>
        <taxon>Eukaryota</taxon>
        <taxon>Fungi</taxon>
        <taxon>Fungi incertae sedis</taxon>
        <taxon>Mucoromycota</taxon>
        <taxon>Glomeromycotina</taxon>
        <taxon>Glomeromycetes</taxon>
        <taxon>Diversisporales</taxon>
        <taxon>Gigasporaceae</taxon>
        <taxon>Gigaspora</taxon>
    </lineage>
</organism>
<dbReference type="OrthoDB" id="2421975at2759"/>
<keyword evidence="2" id="KW-1185">Reference proteome</keyword>
<dbReference type="EMBL" id="QKWP01000481">
    <property type="protein sequence ID" value="RIB19328.1"/>
    <property type="molecule type" value="Genomic_DNA"/>
</dbReference>
<evidence type="ECO:0000313" key="1">
    <source>
        <dbReference type="EMBL" id="RIB19328.1"/>
    </source>
</evidence>
<accession>A0A397VC85</accession>
<proteinExistence type="predicted"/>
<gene>
    <name evidence="1" type="ORF">C2G38_2182169</name>
</gene>
<comment type="caution">
    <text evidence="1">The sequence shown here is derived from an EMBL/GenBank/DDBJ whole genome shotgun (WGS) entry which is preliminary data.</text>
</comment>
<evidence type="ECO:0000313" key="2">
    <source>
        <dbReference type="Proteomes" id="UP000266673"/>
    </source>
</evidence>
<dbReference type="Proteomes" id="UP000266673">
    <property type="component" value="Unassembled WGS sequence"/>
</dbReference>
<sequence length="213" mass="25135">MTSTLDPRYISPNHQHVKNKIMLQYEIQKLLVAEELKNLNTKVALTWIFGPHLQSNSTLSNYTAEHTREKLFELCRNMNISEKREIGFGHYRCTAHILNIAVNHETNLLVTAHKNQFNYTYPNDYKWKRINILIDLLHPVLEATKYFSKECIVADSINYKLDKYWSLLNEKITIDTILDLLSKLKTFLPEENKTTSFFAEEQENKQQLEEELD</sequence>
<protein>
    <submittedName>
        <fullName evidence="1">Uncharacterized protein</fullName>
    </submittedName>
</protein>